<reference evidence="1" key="2">
    <citation type="submission" date="2018-04" db="EMBL/GenBank/DDBJ databases">
        <title>OnivRS2 (Oryza nivara Reference Sequence Version 2).</title>
        <authorList>
            <person name="Zhang J."/>
            <person name="Kudrna D."/>
            <person name="Lee S."/>
            <person name="Talag J."/>
            <person name="Rajasekar S."/>
            <person name="Welchert J."/>
            <person name="Hsing Y.-I."/>
            <person name="Wing R.A."/>
        </authorList>
    </citation>
    <scope>NUCLEOTIDE SEQUENCE [LARGE SCALE GENOMIC DNA]</scope>
    <source>
        <strain evidence="1">SL10</strain>
    </source>
</reference>
<dbReference type="HOGENOM" id="CLU_1226491_0_0_1"/>
<dbReference type="Gramene" id="ONIVA02G07670.1">
    <property type="protein sequence ID" value="ONIVA02G07670.1"/>
    <property type="gene ID" value="ONIVA02G07670"/>
</dbReference>
<protein>
    <submittedName>
        <fullName evidence="1">Uncharacterized protein</fullName>
    </submittedName>
</protein>
<reference evidence="1" key="1">
    <citation type="submission" date="2015-04" db="UniProtKB">
        <authorList>
            <consortium name="EnsemblPlants"/>
        </authorList>
    </citation>
    <scope>IDENTIFICATION</scope>
    <source>
        <strain evidence="1">SL10</strain>
    </source>
</reference>
<organism evidence="1">
    <name type="scientific">Oryza nivara</name>
    <name type="common">Indian wild rice</name>
    <name type="synonym">Oryza sativa f. spontanea</name>
    <dbReference type="NCBI Taxonomy" id="4536"/>
    <lineage>
        <taxon>Eukaryota</taxon>
        <taxon>Viridiplantae</taxon>
        <taxon>Streptophyta</taxon>
        <taxon>Embryophyta</taxon>
        <taxon>Tracheophyta</taxon>
        <taxon>Spermatophyta</taxon>
        <taxon>Magnoliopsida</taxon>
        <taxon>Liliopsida</taxon>
        <taxon>Poales</taxon>
        <taxon>Poaceae</taxon>
        <taxon>BOP clade</taxon>
        <taxon>Oryzoideae</taxon>
        <taxon>Oryzeae</taxon>
        <taxon>Oryzinae</taxon>
        <taxon>Oryza</taxon>
    </lineage>
</organism>
<accession>A0A0E0G2S2</accession>
<name>A0A0E0G2S2_ORYNI</name>
<keyword evidence="2" id="KW-1185">Reference proteome</keyword>
<dbReference type="Proteomes" id="UP000006591">
    <property type="component" value="Chromosome 2"/>
</dbReference>
<sequence length="232" mass="25858">MVVNVELLKRDGGISPVRPFCMSLMTCRDELFAKNSGIPPLIDPEINIYKRRATAQQWWYVTCEGVVGEIQCFQLTKRSESGRNFAFKLVVVKHNLLELICPKRPSSLGIFPRNALLDKSRLAMELRLPMQGGIEPPRPLELTLSAMTRSWVCVLLHETPCQLQKFWDSRASLSVSVSSLIANGREHEMMKIAKSGMSFGQGANKRIILLLVLRAGPGILGGESVTMCFVAL</sequence>
<dbReference type="EnsemblPlants" id="ONIVA02G07670.1">
    <property type="protein sequence ID" value="ONIVA02G07670.1"/>
    <property type="gene ID" value="ONIVA02G07670"/>
</dbReference>
<dbReference type="AlphaFoldDB" id="A0A0E0G2S2"/>
<evidence type="ECO:0000313" key="2">
    <source>
        <dbReference type="Proteomes" id="UP000006591"/>
    </source>
</evidence>
<evidence type="ECO:0000313" key="1">
    <source>
        <dbReference type="EnsemblPlants" id="ONIVA02G07670.1"/>
    </source>
</evidence>
<proteinExistence type="predicted"/>